<reference evidence="12 13" key="1">
    <citation type="submission" date="2024-08" db="EMBL/GenBank/DDBJ databases">
        <title>Whole-genome sequencing of halo(alkali)philic microorganisms from hypersaline lakes.</title>
        <authorList>
            <person name="Sorokin D.Y."/>
            <person name="Merkel A.Y."/>
            <person name="Messina E."/>
            <person name="Yakimov M."/>
        </authorList>
    </citation>
    <scope>NUCLEOTIDE SEQUENCE [LARGE SCALE GENOMIC DNA]</scope>
    <source>
        <strain evidence="12 13">Cl-TMA</strain>
    </source>
</reference>
<gene>
    <name evidence="12" type="ORF">ACERLL_11515</name>
</gene>
<comment type="caution">
    <text evidence="12">The sequence shown here is derived from an EMBL/GenBank/DDBJ whole genome shotgun (WGS) entry which is preliminary data.</text>
</comment>
<evidence type="ECO:0000256" key="6">
    <source>
        <dbReference type="ARBA" id="ARBA00036823"/>
    </source>
</evidence>
<dbReference type="EMBL" id="JBGUAW010000007">
    <property type="protein sequence ID" value="MFA9461453.1"/>
    <property type="molecule type" value="Genomic_DNA"/>
</dbReference>
<comment type="catalytic activity">
    <reaction evidence="6">
        <text>L-dopachrome = 5,6-dihydroxyindole-2-carboxylate</text>
        <dbReference type="Rhea" id="RHEA:13041"/>
        <dbReference type="ChEBI" id="CHEBI:16875"/>
        <dbReference type="ChEBI" id="CHEBI:57509"/>
        <dbReference type="EC" id="5.3.3.12"/>
    </reaction>
</comment>
<evidence type="ECO:0000313" key="13">
    <source>
        <dbReference type="Proteomes" id="UP001575181"/>
    </source>
</evidence>
<dbReference type="EC" id="5.3.2.1" evidence="8"/>
<keyword evidence="3" id="KW-0964">Secreted</keyword>
<evidence type="ECO:0000256" key="7">
    <source>
        <dbReference type="ARBA" id="ARBA00038932"/>
    </source>
</evidence>
<dbReference type="EC" id="5.3.3.12" evidence="7"/>
<evidence type="ECO:0000256" key="9">
    <source>
        <dbReference type="ARBA" id="ARBA00041631"/>
    </source>
</evidence>
<dbReference type="RefSeq" id="WP_373656241.1">
    <property type="nucleotide sequence ID" value="NZ_JBGUAW010000007.1"/>
</dbReference>
<evidence type="ECO:0000256" key="4">
    <source>
        <dbReference type="ARBA" id="ARBA00023235"/>
    </source>
</evidence>
<dbReference type="InterPro" id="IPR014347">
    <property type="entry name" value="Tautomerase/MIF_sf"/>
</dbReference>
<keyword evidence="4" id="KW-0413">Isomerase</keyword>
<proteinExistence type="predicted"/>
<dbReference type="PANTHER" id="PTHR11954">
    <property type="entry name" value="D-DOPACHROME DECARBOXYLASE"/>
    <property type="match status" value="1"/>
</dbReference>
<comment type="catalytic activity">
    <reaction evidence="5">
        <text>3-phenylpyruvate = enol-phenylpyruvate</text>
        <dbReference type="Rhea" id="RHEA:17097"/>
        <dbReference type="ChEBI" id="CHEBI:16815"/>
        <dbReference type="ChEBI" id="CHEBI:18005"/>
        <dbReference type="EC" id="5.3.2.1"/>
    </reaction>
</comment>
<protein>
    <recommendedName>
        <fullName evidence="11">L-dopachrome isomerase</fullName>
        <ecNumber evidence="8">5.3.2.1</ecNumber>
        <ecNumber evidence="7">5.3.3.12</ecNumber>
    </recommendedName>
    <alternativeName>
        <fullName evidence="9">L-dopachrome tautomerase</fullName>
    </alternativeName>
    <alternativeName>
        <fullName evidence="10">Phenylpyruvate tautomerase</fullName>
    </alternativeName>
</protein>
<sequence>MPLLRLETNQVLSTSESRREFLGAASGKVAELLGKPERTVMVTLETGRDLLFAGTDEPAAFVELASLGLPLERTAHLSAELCAFLREGLGISPARVYIHFQDVERHLWGTNSTTFG</sequence>
<dbReference type="SUPFAM" id="SSF55331">
    <property type="entry name" value="Tautomerase/MIF"/>
    <property type="match status" value="1"/>
</dbReference>
<evidence type="ECO:0000256" key="8">
    <source>
        <dbReference type="ARBA" id="ARBA00039086"/>
    </source>
</evidence>
<dbReference type="InterPro" id="IPR001398">
    <property type="entry name" value="Macrophage_inhib_fac"/>
</dbReference>
<evidence type="ECO:0000256" key="2">
    <source>
        <dbReference type="ARBA" id="ARBA00022514"/>
    </source>
</evidence>
<keyword evidence="2" id="KW-0202">Cytokine</keyword>
<name>A0ABV4TY25_9GAMM</name>
<evidence type="ECO:0000256" key="3">
    <source>
        <dbReference type="ARBA" id="ARBA00022525"/>
    </source>
</evidence>
<dbReference type="PANTHER" id="PTHR11954:SF6">
    <property type="entry name" value="MACROPHAGE MIGRATION INHIBITORY FACTOR"/>
    <property type="match status" value="1"/>
</dbReference>
<keyword evidence="13" id="KW-1185">Reference proteome</keyword>
<evidence type="ECO:0000256" key="1">
    <source>
        <dbReference type="ARBA" id="ARBA00004613"/>
    </source>
</evidence>
<evidence type="ECO:0000256" key="10">
    <source>
        <dbReference type="ARBA" id="ARBA00041912"/>
    </source>
</evidence>
<accession>A0ABV4TY25</accession>
<dbReference type="Proteomes" id="UP001575181">
    <property type="component" value="Unassembled WGS sequence"/>
</dbReference>
<comment type="subcellular location">
    <subcellularLocation>
        <location evidence="1">Secreted</location>
    </subcellularLocation>
</comment>
<organism evidence="12 13">
    <name type="scientific">Thiohalorhabdus methylotrophus</name>
    <dbReference type="NCBI Taxonomy" id="3242694"/>
    <lineage>
        <taxon>Bacteria</taxon>
        <taxon>Pseudomonadati</taxon>
        <taxon>Pseudomonadota</taxon>
        <taxon>Gammaproteobacteria</taxon>
        <taxon>Thiohalorhabdales</taxon>
        <taxon>Thiohalorhabdaceae</taxon>
        <taxon>Thiohalorhabdus</taxon>
    </lineage>
</organism>
<dbReference type="Gene3D" id="3.30.429.10">
    <property type="entry name" value="Macrophage Migration Inhibitory Factor"/>
    <property type="match status" value="1"/>
</dbReference>
<evidence type="ECO:0000256" key="11">
    <source>
        <dbReference type="ARBA" id="ARBA00042730"/>
    </source>
</evidence>
<evidence type="ECO:0000313" key="12">
    <source>
        <dbReference type="EMBL" id="MFA9461453.1"/>
    </source>
</evidence>
<dbReference type="Pfam" id="PF01187">
    <property type="entry name" value="MIF"/>
    <property type="match status" value="1"/>
</dbReference>
<evidence type="ECO:0000256" key="5">
    <source>
        <dbReference type="ARBA" id="ARBA00036735"/>
    </source>
</evidence>